<dbReference type="OrthoDB" id="3923077at2759"/>
<evidence type="ECO:0000256" key="2">
    <source>
        <dbReference type="ARBA" id="ARBA00022692"/>
    </source>
</evidence>
<keyword evidence="3 6" id="KW-1133">Transmembrane helix</keyword>
<evidence type="ECO:0000313" key="9">
    <source>
        <dbReference type="Proteomes" id="UP000249497"/>
    </source>
</evidence>
<keyword evidence="9" id="KW-1185">Reference proteome</keyword>
<proteinExistence type="inferred from homology"/>
<feature type="domain" description="Rhodopsin" evidence="7">
    <location>
        <begin position="26"/>
        <end position="261"/>
    </location>
</feature>
<dbReference type="EMBL" id="KZ824797">
    <property type="protein sequence ID" value="RAH81160.1"/>
    <property type="molecule type" value="Genomic_DNA"/>
</dbReference>
<evidence type="ECO:0000256" key="5">
    <source>
        <dbReference type="ARBA" id="ARBA00038359"/>
    </source>
</evidence>
<reference evidence="8 9" key="1">
    <citation type="submission" date="2018-02" db="EMBL/GenBank/DDBJ databases">
        <title>The genomes of Aspergillus section Nigri reveals drivers in fungal speciation.</title>
        <authorList>
            <consortium name="DOE Joint Genome Institute"/>
            <person name="Vesth T.C."/>
            <person name="Nybo J."/>
            <person name="Theobald S."/>
            <person name="Brandl J."/>
            <person name="Frisvad J.C."/>
            <person name="Nielsen K.F."/>
            <person name="Lyhne E.K."/>
            <person name="Kogle M.E."/>
            <person name="Kuo A."/>
            <person name="Riley R."/>
            <person name="Clum A."/>
            <person name="Nolan M."/>
            <person name="Lipzen A."/>
            <person name="Salamov A."/>
            <person name="Henrissat B."/>
            <person name="Wiebenga A."/>
            <person name="De vries R.P."/>
            <person name="Grigoriev I.V."/>
            <person name="Mortensen U.H."/>
            <person name="Andersen M.R."/>
            <person name="Baker S.E."/>
        </authorList>
    </citation>
    <scope>NUCLEOTIDE SEQUENCE [LARGE SCALE GENOMIC DNA]</scope>
    <source>
        <strain evidence="8 9">CBS 114.51</strain>
    </source>
</reference>
<evidence type="ECO:0000256" key="4">
    <source>
        <dbReference type="ARBA" id="ARBA00023136"/>
    </source>
</evidence>
<comment type="subcellular location">
    <subcellularLocation>
        <location evidence="1">Membrane</location>
        <topology evidence="1">Multi-pass membrane protein</topology>
    </subcellularLocation>
</comment>
<dbReference type="PANTHER" id="PTHR33048">
    <property type="entry name" value="PTH11-LIKE INTEGRAL MEMBRANE PROTEIN (AFU_ORTHOLOGUE AFUA_5G11245)"/>
    <property type="match status" value="1"/>
</dbReference>
<feature type="transmembrane region" description="Helical" evidence="6">
    <location>
        <begin position="93"/>
        <end position="112"/>
    </location>
</feature>
<evidence type="ECO:0000256" key="6">
    <source>
        <dbReference type="SAM" id="Phobius"/>
    </source>
</evidence>
<sequence>MNINKATEIEVVSWIFGSIASLAVVLRLYTRIWLTQKAGWDDGFIIVSLANALVCSSLVQVGIKYGLGKHLTDIADEEARIQAFKYTVIAPNFSVISTTTGKISVVIFLLRLMGQAATPSKRWFLYALTIVSIIWNTLAIVAIIGFCRPAEKIWRPETPGKCFSLGFQLVLGLSQAAFNAFADLALAIFPIAVFWHVRLPLKIKLGVLAVMGAGIWVLGRNYCVVYVSMIQHCSLPCRKCSRTVQMYLIIICATLPTLRQSYTALVHRTRRSTSGYELSGPSLKLKPIPFVRRMPDQSLFETHIDASKEQDGTSSQENILRAEEAHRSYIVKTTEFRLHEHGRN</sequence>
<gene>
    <name evidence="8" type="ORF">BO86DRAFT_363261</name>
</gene>
<protein>
    <recommendedName>
        <fullName evidence="7">Rhodopsin domain-containing protein</fullName>
    </recommendedName>
</protein>
<dbReference type="InterPro" id="IPR049326">
    <property type="entry name" value="Rhodopsin_dom_fungi"/>
</dbReference>
<keyword evidence="4 6" id="KW-0472">Membrane</keyword>
<name>A0A8T8WZT4_ASPJA</name>
<feature type="transmembrane region" description="Helical" evidence="6">
    <location>
        <begin position="12"/>
        <end position="30"/>
    </location>
</feature>
<evidence type="ECO:0000256" key="3">
    <source>
        <dbReference type="ARBA" id="ARBA00022989"/>
    </source>
</evidence>
<dbReference type="GeneID" id="37173651"/>
<dbReference type="InterPro" id="IPR052337">
    <property type="entry name" value="SAT4-like"/>
</dbReference>
<accession>A0A8T8WZT4</accession>
<feature type="transmembrane region" description="Helical" evidence="6">
    <location>
        <begin position="124"/>
        <end position="146"/>
    </location>
</feature>
<feature type="transmembrane region" description="Helical" evidence="6">
    <location>
        <begin position="207"/>
        <end position="229"/>
    </location>
</feature>
<evidence type="ECO:0000259" key="7">
    <source>
        <dbReference type="Pfam" id="PF20684"/>
    </source>
</evidence>
<comment type="similarity">
    <text evidence="5">Belongs to the SAT4 family.</text>
</comment>
<dbReference type="Pfam" id="PF20684">
    <property type="entry name" value="Fung_rhodopsin"/>
    <property type="match status" value="1"/>
</dbReference>
<feature type="transmembrane region" description="Helical" evidence="6">
    <location>
        <begin position="42"/>
        <end position="63"/>
    </location>
</feature>
<evidence type="ECO:0000313" key="8">
    <source>
        <dbReference type="EMBL" id="RAH81160.1"/>
    </source>
</evidence>
<dbReference type="Proteomes" id="UP000249497">
    <property type="component" value="Unassembled WGS sequence"/>
</dbReference>
<feature type="transmembrane region" description="Helical" evidence="6">
    <location>
        <begin position="166"/>
        <end position="195"/>
    </location>
</feature>
<evidence type="ECO:0000256" key="1">
    <source>
        <dbReference type="ARBA" id="ARBA00004141"/>
    </source>
</evidence>
<dbReference type="RefSeq" id="XP_025527054.1">
    <property type="nucleotide sequence ID" value="XM_025669959.1"/>
</dbReference>
<dbReference type="AlphaFoldDB" id="A0A8T8WZT4"/>
<keyword evidence="2 6" id="KW-0812">Transmembrane</keyword>
<organism evidence="8 9">
    <name type="scientific">Aspergillus japonicus CBS 114.51</name>
    <dbReference type="NCBI Taxonomy" id="1448312"/>
    <lineage>
        <taxon>Eukaryota</taxon>
        <taxon>Fungi</taxon>
        <taxon>Dikarya</taxon>
        <taxon>Ascomycota</taxon>
        <taxon>Pezizomycotina</taxon>
        <taxon>Eurotiomycetes</taxon>
        <taxon>Eurotiomycetidae</taxon>
        <taxon>Eurotiales</taxon>
        <taxon>Aspergillaceae</taxon>
        <taxon>Aspergillus</taxon>
        <taxon>Aspergillus subgen. Circumdati</taxon>
    </lineage>
</organism>
<dbReference type="GO" id="GO:0016020">
    <property type="term" value="C:membrane"/>
    <property type="evidence" value="ECO:0007669"/>
    <property type="project" value="UniProtKB-SubCell"/>
</dbReference>
<dbReference type="PANTHER" id="PTHR33048:SF146">
    <property type="entry name" value="INTEGRAL MEMBRANE PROTEIN"/>
    <property type="match status" value="1"/>
</dbReference>